<evidence type="ECO:0000313" key="3">
    <source>
        <dbReference type="Proteomes" id="UP000186817"/>
    </source>
</evidence>
<feature type="region of interest" description="Disordered" evidence="1">
    <location>
        <begin position="1"/>
        <end position="40"/>
    </location>
</feature>
<dbReference type="Proteomes" id="UP000186817">
    <property type="component" value="Unassembled WGS sequence"/>
</dbReference>
<feature type="compositionally biased region" description="Basic and acidic residues" evidence="1">
    <location>
        <begin position="25"/>
        <end position="40"/>
    </location>
</feature>
<protein>
    <submittedName>
        <fullName evidence="2">Uncharacterized protein</fullName>
    </submittedName>
</protein>
<keyword evidence="3" id="KW-1185">Reference proteome</keyword>
<name>A0A1Q9DIZ9_SYMMI</name>
<sequence>MRAPEVLDLAKAKDQQFGSGQLQKEALDEQKVGKRSERVVEQGDARGVQRAEMKATLFYVLDEDGAGT</sequence>
<reference evidence="2 3" key="1">
    <citation type="submission" date="2016-02" db="EMBL/GenBank/DDBJ databases">
        <title>Genome analysis of coral dinoflagellate symbionts highlights evolutionary adaptations to a symbiotic lifestyle.</title>
        <authorList>
            <person name="Aranda M."/>
            <person name="Li Y."/>
            <person name="Liew Y.J."/>
            <person name="Baumgarten S."/>
            <person name="Simakov O."/>
            <person name="Wilson M."/>
            <person name="Piel J."/>
            <person name="Ashoor H."/>
            <person name="Bougouffa S."/>
            <person name="Bajic V.B."/>
            <person name="Ryu T."/>
            <person name="Ravasi T."/>
            <person name="Bayer T."/>
            <person name="Micklem G."/>
            <person name="Kim H."/>
            <person name="Bhak J."/>
            <person name="Lajeunesse T.C."/>
            <person name="Voolstra C.R."/>
        </authorList>
    </citation>
    <scope>NUCLEOTIDE SEQUENCE [LARGE SCALE GENOMIC DNA]</scope>
    <source>
        <strain evidence="2 3">CCMP2467</strain>
    </source>
</reference>
<proteinExistence type="predicted"/>
<dbReference type="AlphaFoldDB" id="A0A1Q9DIZ9"/>
<evidence type="ECO:0000256" key="1">
    <source>
        <dbReference type="SAM" id="MobiDB-lite"/>
    </source>
</evidence>
<accession>A0A1Q9DIZ9</accession>
<evidence type="ECO:0000313" key="2">
    <source>
        <dbReference type="EMBL" id="OLP95133.1"/>
    </source>
</evidence>
<gene>
    <name evidence="2" type="ORF">AK812_SmicGene22767</name>
</gene>
<comment type="caution">
    <text evidence="2">The sequence shown here is derived from an EMBL/GenBank/DDBJ whole genome shotgun (WGS) entry which is preliminary data.</text>
</comment>
<dbReference type="EMBL" id="LSRX01000515">
    <property type="protein sequence ID" value="OLP95133.1"/>
    <property type="molecule type" value="Genomic_DNA"/>
</dbReference>
<dbReference type="OrthoDB" id="10371287at2759"/>
<organism evidence="2 3">
    <name type="scientific">Symbiodinium microadriaticum</name>
    <name type="common">Dinoflagellate</name>
    <name type="synonym">Zooxanthella microadriatica</name>
    <dbReference type="NCBI Taxonomy" id="2951"/>
    <lineage>
        <taxon>Eukaryota</taxon>
        <taxon>Sar</taxon>
        <taxon>Alveolata</taxon>
        <taxon>Dinophyceae</taxon>
        <taxon>Suessiales</taxon>
        <taxon>Symbiodiniaceae</taxon>
        <taxon>Symbiodinium</taxon>
    </lineage>
</organism>